<gene>
    <name evidence="2" type="ORF">JFN87_20205</name>
</gene>
<dbReference type="Pfam" id="PF19054">
    <property type="entry name" value="DUF5753"/>
    <property type="match status" value="1"/>
</dbReference>
<protein>
    <submittedName>
        <fullName evidence="2">Helix-turn-helix domain-containing protein</fullName>
    </submittedName>
</protein>
<dbReference type="EMBL" id="JAGIQL010000086">
    <property type="protein sequence ID" value="MBP0459798.1"/>
    <property type="molecule type" value="Genomic_DNA"/>
</dbReference>
<dbReference type="SUPFAM" id="SSF47413">
    <property type="entry name" value="lambda repressor-like DNA-binding domains"/>
    <property type="match status" value="1"/>
</dbReference>
<dbReference type="InterPro" id="IPR001387">
    <property type="entry name" value="Cro/C1-type_HTH"/>
</dbReference>
<organism evidence="2 3">
    <name type="scientific">Streptomyces montanisoli</name>
    <dbReference type="NCBI Taxonomy" id="2798581"/>
    <lineage>
        <taxon>Bacteria</taxon>
        <taxon>Bacillati</taxon>
        <taxon>Actinomycetota</taxon>
        <taxon>Actinomycetes</taxon>
        <taxon>Kitasatosporales</taxon>
        <taxon>Streptomycetaceae</taxon>
        <taxon>Streptomyces</taxon>
    </lineage>
</organism>
<accession>A0A940MJQ9</accession>
<keyword evidence="3" id="KW-1185">Reference proteome</keyword>
<evidence type="ECO:0000259" key="1">
    <source>
        <dbReference type="PROSITE" id="PS50943"/>
    </source>
</evidence>
<proteinExistence type="predicted"/>
<dbReference type="Pfam" id="PF13560">
    <property type="entry name" value="HTH_31"/>
    <property type="match status" value="1"/>
</dbReference>
<name>A0A940MJQ9_9ACTN</name>
<dbReference type="GO" id="GO:0003677">
    <property type="term" value="F:DNA binding"/>
    <property type="evidence" value="ECO:0007669"/>
    <property type="project" value="InterPro"/>
</dbReference>
<dbReference type="InterPro" id="IPR043917">
    <property type="entry name" value="DUF5753"/>
</dbReference>
<dbReference type="PROSITE" id="PS50943">
    <property type="entry name" value="HTH_CROC1"/>
    <property type="match status" value="1"/>
</dbReference>
<sequence length="326" mass="35811">MLANSLDSSASTWQTRLGEAVSGGDGVVSEARSTVPAVSSASAGSGSSPTVLRIVLGKRLLALRESAGVSREAAAGVLDVTPLTVRRMENSEVAIKPPYVRLLLPLYGVDEGEVEQFIELVKAANRPGWWHRYRDAVPGWFSAYVSLEDEASLIRTYEPHYVPGLLQTEEYARGVLGAGAHKNAEELDRRVALRIKRQQLLSKPGAPMLWILMEESVLRRPVGDTPEVMKDQVDRLLEATAIPNVTLQLMPFAIGPHLGAFGPFHLFRFDLTELPDIVYTENLTGAVYLDRRPDSAAYLEVLDNLSARAASVHETKAFLQNIRKEL</sequence>
<evidence type="ECO:0000313" key="3">
    <source>
        <dbReference type="Proteomes" id="UP000670475"/>
    </source>
</evidence>
<comment type="caution">
    <text evidence="2">The sequence shown here is derived from an EMBL/GenBank/DDBJ whole genome shotgun (WGS) entry which is preliminary data.</text>
</comment>
<dbReference type="SMART" id="SM00530">
    <property type="entry name" value="HTH_XRE"/>
    <property type="match status" value="1"/>
</dbReference>
<reference evidence="2" key="1">
    <citation type="submission" date="2021-03" db="EMBL/GenBank/DDBJ databases">
        <title>Whole genome sequence of Streptomyces bomunensis MMS17-BM035.</title>
        <authorList>
            <person name="Lee J.H."/>
        </authorList>
    </citation>
    <scope>NUCLEOTIDE SEQUENCE</scope>
    <source>
        <strain evidence="2">MMS17-BM035</strain>
    </source>
</reference>
<dbReference type="CDD" id="cd00093">
    <property type="entry name" value="HTH_XRE"/>
    <property type="match status" value="1"/>
</dbReference>
<feature type="domain" description="HTH cro/C1-type" evidence="1">
    <location>
        <begin position="60"/>
        <end position="114"/>
    </location>
</feature>
<dbReference type="Proteomes" id="UP000670475">
    <property type="component" value="Unassembled WGS sequence"/>
</dbReference>
<dbReference type="AlphaFoldDB" id="A0A940MJQ9"/>
<dbReference type="InterPro" id="IPR010982">
    <property type="entry name" value="Lambda_DNA-bd_dom_sf"/>
</dbReference>
<evidence type="ECO:0000313" key="2">
    <source>
        <dbReference type="EMBL" id="MBP0459798.1"/>
    </source>
</evidence>